<organism evidence="1">
    <name type="scientific">Culex pipiens</name>
    <name type="common">House mosquito</name>
    <dbReference type="NCBI Taxonomy" id="7175"/>
    <lineage>
        <taxon>Eukaryota</taxon>
        <taxon>Metazoa</taxon>
        <taxon>Ecdysozoa</taxon>
        <taxon>Arthropoda</taxon>
        <taxon>Hexapoda</taxon>
        <taxon>Insecta</taxon>
        <taxon>Pterygota</taxon>
        <taxon>Neoptera</taxon>
        <taxon>Endopterygota</taxon>
        <taxon>Diptera</taxon>
        <taxon>Nematocera</taxon>
        <taxon>Culicoidea</taxon>
        <taxon>Culicidae</taxon>
        <taxon>Culicinae</taxon>
        <taxon>Culicini</taxon>
        <taxon>Culex</taxon>
        <taxon>Culex</taxon>
    </lineage>
</organism>
<reference evidence="1" key="1">
    <citation type="submission" date="2021-05" db="EMBL/GenBank/DDBJ databases">
        <authorList>
            <person name="Alioto T."/>
            <person name="Alioto T."/>
            <person name="Gomez Garrido J."/>
        </authorList>
    </citation>
    <scope>NUCLEOTIDE SEQUENCE</scope>
</reference>
<dbReference type="EMBL" id="HBUE01190889">
    <property type="protein sequence ID" value="CAG6525150.1"/>
    <property type="molecule type" value="Transcribed_RNA"/>
</dbReference>
<proteinExistence type="predicted"/>
<name>A0A8D8FSQ4_CULPI</name>
<dbReference type="EMBL" id="HBUE01296790">
    <property type="protein sequence ID" value="CAG6576844.1"/>
    <property type="molecule type" value="Transcribed_RNA"/>
</dbReference>
<dbReference type="EMBL" id="HBUE01296789">
    <property type="protein sequence ID" value="CAG6576842.1"/>
    <property type="molecule type" value="Transcribed_RNA"/>
</dbReference>
<sequence>MKRKNGNQLTIMWLHKDKLNFQKILKYRLHFLSSLPMMRQYSLSEIINFRSTIRLQTRQFFFSQMKESRTFKPEISLKKILLPGMERKIHLQNLMDINTHPLRRYPLENQTKRSPTHS</sequence>
<evidence type="ECO:0000313" key="1">
    <source>
        <dbReference type="EMBL" id="CAG6483822.1"/>
    </source>
</evidence>
<dbReference type="EMBL" id="HBUE01097823">
    <property type="protein sequence ID" value="CAG6483820.1"/>
    <property type="molecule type" value="Transcribed_RNA"/>
</dbReference>
<protein>
    <submittedName>
        <fullName evidence="1">(northern house mosquito) hypothetical protein</fullName>
    </submittedName>
</protein>
<dbReference type="EMBL" id="HBUE01190890">
    <property type="protein sequence ID" value="CAG6525153.1"/>
    <property type="molecule type" value="Transcribed_RNA"/>
</dbReference>
<dbReference type="EMBL" id="HBUE01296787">
    <property type="protein sequence ID" value="CAG6576839.1"/>
    <property type="molecule type" value="Transcribed_RNA"/>
</dbReference>
<dbReference type="EMBL" id="HBUE01190891">
    <property type="protein sequence ID" value="CAG6525155.1"/>
    <property type="molecule type" value="Transcribed_RNA"/>
</dbReference>
<dbReference type="EMBL" id="HBUE01097822">
    <property type="protein sequence ID" value="CAG6483818.1"/>
    <property type="molecule type" value="Transcribed_RNA"/>
</dbReference>
<dbReference type="EMBL" id="HBUE01097827">
    <property type="protein sequence ID" value="CAG6483822.1"/>
    <property type="molecule type" value="Transcribed_RNA"/>
</dbReference>
<accession>A0A8D8FSQ4</accession>
<dbReference type="AlphaFoldDB" id="A0A8D8FSQ4"/>